<proteinExistence type="predicted"/>
<accession>A0A817YD52</accession>
<dbReference type="PANTHER" id="PTHR42071">
    <property type="entry name" value="PROTOGLOBIN DOMAIN-CONTAINING PROTEIN"/>
    <property type="match status" value="1"/>
</dbReference>
<dbReference type="Proteomes" id="UP000663865">
    <property type="component" value="Unassembled WGS sequence"/>
</dbReference>
<dbReference type="EMBL" id="CAJNYU010003073">
    <property type="protein sequence ID" value="CAF3633536.1"/>
    <property type="molecule type" value="Genomic_DNA"/>
</dbReference>
<protein>
    <recommendedName>
        <fullName evidence="1">Globin-sensor domain-containing protein</fullName>
    </recommendedName>
</protein>
<reference evidence="2" key="1">
    <citation type="submission" date="2021-02" db="EMBL/GenBank/DDBJ databases">
        <authorList>
            <person name="Nowell W R."/>
        </authorList>
    </citation>
    <scope>NUCLEOTIDE SEQUENCE</scope>
</reference>
<dbReference type="EMBL" id="CAJNYV010000756">
    <property type="protein sequence ID" value="CAF3379064.1"/>
    <property type="molecule type" value="Genomic_DNA"/>
</dbReference>
<dbReference type="GO" id="GO:0019825">
    <property type="term" value="F:oxygen binding"/>
    <property type="evidence" value="ECO:0007669"/>
    <property type="project" value="InterPro"/>
</dbReference>
<feature type="domain" description="Globin-sensor" evidence="1">
    <location>
        <begin position="15"/>
        <end position="193"/>
    </location>
</feature>
<dbReference type="InterPro" id="IPR012292">
    <property type="entry name" value="Globin/Proto"/>
</dbReference>
<dbReference type="InterPro" id="IPR009050">
    <property type="entry name" value="Globin-like_sf"/>
</dbReference>
<name>A0A817YD52_9BILA</name>
<dbReference type="Proteomes" id="UP000663838">
    <property type="component" value="Unassembled WGS sequence"/>
</dbReference>
<dbReference type="EMBL" id="CAJOBS010002657">
    <property type="protein sequence ID" value="CAF4828432.1"/>
    <property type="molecule type" value="Genomic_DNA"/>
</dbReference>
<dbReference type="AlphaFoldDB" id="A0A817YD52"/>
<evidence type="ECO:0000313" key="6">
    <source>
        <dbReference type="Proteomes" id="UP000663865"/>
    </source>
</evidence>
<evidence type="ECO:0000313" key="5">
    <source>
        <dbReference type="EMBL" id="CAF4828432.1"/>
    </source>
</evidence>
<dbReference type="Gene3D" id="1.10.490.10">
    <property type="entry name" value="Globins"/>
    <property type="match status" value="1"/>
</dbReference>
<dbReference type="Proteomes" id="UP000663862">
    <property type="component" value="Unassembled WGS sequence"/>
</dbReference>
<dbReference type="EMBL" id="CAJOBQ010002597">
    <property type="protein sequence ID" value="CAF4569029.1"/>
    <property type="molecule type" value="Genomic_DNA"/>
</dbReference>
<evidence type="ECO:0000313" key="4">
    <source>
        <dbReference type="EMBL" id="CAF4569029.1"/>
    </source>
</evidence>
<comment type="caution">
    <text evidence="2">The sequence shown here is derived from an EMBL/GenBank/DDBJ whole genome shotgun (WGS) entry which is preliminary data.</text>
</comment>
<dbReference type="InterPro" id="IPR044398">
    <property type="entry name" value="Globin-sensor_dom"/>
</dbReference>
<evidence type="ECO:0000313" key="2">
    <source>
        <dbReference type="EMBL" id="CAF3379064.1"/>
    </source>
</evidence>
<gene>
    <name evidence="3" type="ORF">FME351_LOCUS23570</name>
    <name evidence="2" type="ORF">KIK155_LOCUS6115</name>
    <name evidence="5" type="ORF">TOA249_LOCUS25080</name>
    <name evidence="4" type="ORF">TSG867_LOCUS25830</name>
</gene>
<dbReference type="Pfam" id="PF11563">
    <property type="entry name" value="Protoglobin"/>
    <property type="match status" value="1"/>
</dbReference>
<organism evidence="2 6">
    <name type="scientific">Rotaria socialis</name>
    <dbReference type="NCBI Taxonomy" id="392032"/>
    <lineage>
        <taxon>Eukaryota</taxon>
        <taxon>Metazoa</taxon>
        <taxon>Spiralia</taxon>
        <taxon>Gnathifera</taxon>
        <taxon>Rotifera</taxon>
        <taxon>Eurotatoria</taxon>
        <taxon>Bdelloidea</taxon>
        <taxon>Philodinida</taxon>
        <taxon>Philodinidae</taxon>
        <taxon>Rotaria</taxon>
    </lineage>
</organism>
<dbReference type="Proteomes" id="UP000663869">
    <property type="component" value="Unassembled WGS sequence"/>
</dbReference>
<dbReference type="PANTHER" id="PTHR42071:SF1">
    <property type="entry name" value="GLOBIN-SENSOR DOMAIN-CONTAINING PROTEIN"/>
    <property type="match status" value="1"/>
</dbReference>
<sequence>MENINAAQLDTDIQYRFAYLSKFLNFTKDDISVLNKIAPVVVPLVPTVVDAIYGNLFSFDITKSIFANNTVHFKGNTTTTPGSLDLTPERVTFLKDMLGTYLKKALSQSEWNKEFLDYLSHLGKIHANKAASGNVNISYIFMNATLGFAQHVLLNALLTSDLGLDEGTKIAAILAVNKFFWIQNDFFTMHYISN</sequence>
<dbReference type="SUPFAM" id="SSF46458">
    <property type="entry name" value="Globin-like"/>
    <property type="match status" value="1"/>
</dbReference>
<dbReference type="GO" id="GO:0020037">
    <property type="term" value="F:heme binding"/>
    <property type="evidence" value="ECO:0007669"/>
    <property type="project" value="InterPro"/>
</dbReference>
<evidence type="ECO:0000313" key="3">
    <source>
        <dbReference type="EMBL" id="CAF3633536.1"/>
    </source>
</evidence>
<evidence type="ECO:0000259" key="1">
    <source>
        <dbReference type="Pfam" id="PF11563"/>
    </source>
</evidence>